<dbReference type="PaxDb" id="67767-A0A0J7K029"/>
<dbReference type="EMBL" id="LBMM01018938">
    <property type="protein sequence ID" value="KMQ83664.1"/>
    <property type="molecule type" value="Genomic_DNA"/>
</dbReference>
<name>A0A0J7K029_LASNI</name>
<proteinExistence type="predicted"/>
<keyword evidence="4" id="KW-1185">Reference proteome</keyword>
<feature type="region of interest" description="Disordered" evidence="1">
    <location>
        <begin position="61"/>
        <end position="90"/>
    </location>
</feature>
<gene>
    <name evidence="3" type="ORF">RF55_19411</name>
</gene>
<evidence type="ECO:0000256" key="1">
    <source>
        <dbReference type="SAM" id="MobiDB-lite"/>
    </source>
</evidence>
<feature type="compositionally biased region" description="Basic and acidic residues" evidence="1">
    <location>
        <begin position="81"/>
        <end position="90"/>
    </location>
</feature>
<dbReference type="AlphaFoldDB" id="A0A0J7K029"/>
<dbReference type="Pfam" id="PF12278">
    <property type="entry name" value="SDP_N"/>
    <property type="match status" value="1"/>
</dbReference>
<sequence length="90" mass="11259">MNSHKVEKSKSPLEEKERMDKEGRLKLIREEWYIQQELERKHEARKLEMIEDYERRRAQELKIDHKQKSLRRSKSNSPQRRTTDYKYLEK</sequence>
<dbReference type="InterPro" id="IPR022063">
    <property type="entry name" value="Sex_determin_N"/>
</dbReference>
<reference evidence="3 4" key="1">
    <citation type="submission" date="2015-04" db="EMBL/GenBank/DDBJ databases">
        <title>Lasius niger genome sequencing.</title>
        <authorList>
            <person name="Konorov E.A."/>
            <person name="Nikitin M.A."/>
            <person name="Kirill M.V."/>
            <person name="Chang P."/>
        </authorList>
    </citation>
    <scope>NUCLEOTIDE SEQUENCE [LARGE SCALE GENOMIC DNA]</scope>
    <source>
        <tissue evidence="3">Whole</tissue>
    </source>
</reference>
<accession>A0A0J7K029</accession>
<feature type="domain" description="Complementary sex determination N-terminal" evidence="2">
    <location>
        <begin position="29"/>
        <end position="85"/>
    </location>
</feature>
<protein>
    <submittedName>
        <fullName evidence="3">Complementary sex determiner</fullName>
    </submittedName>
</protein>
<organism evidence="3 4">
    <name type="scientific">Lasius niger</name>
    <name type="common">Black garden ant</name>
    <dbReference type="NCBI Taxonomy" id="67767"/>
    <lineage>
        <taxon>Eukaryota</taxon>
        <taxon>Metazoa</taxon>
        <taxon>Ecdysozoa</taxon>
        <taxon>Arthropoda</taxon>
        <taxon>Hexapoda</taxon>
        <taxon>Insecta</taxon>
        <taxon>Pterygota</taxon>
        <taxon>Neoptera</taxon>
        <taxon>Endopterygota</taxon>
        <taxon>Hymenoptera</taxon>
        <taxon>Apocrita</taxon>
        <taxon>Aculeata</taxon>
        <taxon>Formicoidea</taxon>
        <taxon>Formicidae</taxon>
        <taxon>Formicinae</taxon>
        <taxon>Lasius</taxon>
        <taxon>Lasius</taxon>
    </lineage>
</organism>
<dbReference type="OrthoDB" id="7555455at2759"/>
<comment type="caution">
    <text evidence="3">The sequence shown here is derived from an EMBL/GenBank/DDBJ whole genome shotgun (WGS) entry which is preliminary data.</text>
</comment>
<feature type="region of interest" description="Disordered" evidence="1">
    <location>
        <begin position="1"/>
        <end position="20"/>
    </location>
</feature>
<evidence type="ECO:0000259" key="2">
    <source>
        <dbReference type="Pfam" id="PF12278"/>
    </source>
</evidence>
<evidence type="ECO:0000313" key="4">
    <source>
        <dbReference type="Proteomes" id="UP000036403"/>
    </source>
</evidence>
<evidence type="ECO:0000313" key="3">
    <source>
        <dbReference type="EMBL" id="KMQ83664.1"/>
    </source>
</evidence>
<dbReference type="Proteomes" id="UP000036403">
    <property type="component" value="Unassembled WGS sequence"/>
</dbReference>